<reference evidence="2" key="1">
    <citation type="submission" date="2020-05" db="UniProtKB">
        <authorList>
            <consortium name="EnsemblMetazoa"/>
        </authorList>
    </citation>
    <scope>IDENTIFICATION</scope>
    <source>
        <strain evidence="2">TTRI</strain>
    </source>
</reference>
<keyword evidence="3" id="KW-1185">Reference proteome</keyword>
<organism evidence="2 3">
    <name type="scientific">Glossina austeni</name>
    <name type="common">Savannah tsetse fly</name>
    <dbReference type="NCBI Taxonomy" id="7395"/>
    <lineage>
        <taxon>Eukaryota</taxon>
        <taxon>Metazoa</taxon>
        <taxon>Ecdysozoa</taxon>
        <taxon>Arthropoda</taxon>
        <taxon>Hexapoda</taxon>
        <taxon>Insecta</taxon>
        <taxon>Pterygota</taxon>
        <taxon>Neoptera</taxon>
        <taxon>Endopterygota</taxon>
        <taxon>Diptera</taxon>
        <taxon>Brachycera</taxon>
        <taxon>Muscomorpha</taxon>
        <taxon>Hippoboscoidea</taxon>
        <taxon>Glossinidae</taxon>
        <taxon>Glossina</taxon>
    </lineage>
</organism>
<feature type="transmembrane region" description="Helical" evidence="1">
    <location>
        <begin position="21"/>
        <end position="48"/>
    </location>
</feature>
<evidence type="ECO:0000256" key="1">
    <source>
        <dbReference type="SAM" id="Phobius"/>
    </source>
</evidence>
<keyword evidence="1" id="KW-1133">Transmembrane helix</keyword>
<dbReference type="VEuPathDB" id="VectorBase:GAUT040563"/>
<dbReference type="Proteomes" id="UP000078200">
    <property type="component" value="Unassembled WGS sequence"/>
</dbReference>
<sequence length="113" mass="13052">MKPGVIWNNIKRRFREFDDSYHSLLIALIGPMVDYASTVWAPSVYYWAGFKEQTEQSAQDDTCVAMSLIEKVMSSARGLKNSRRRHKLQVIGTSLHYTNSYKLYCKLNEAVIN</sequence>
<keyword evidence="1" id="KW-0472">Membrane</keyword>
<name>A0A1A9VLB5_GLOAU</name>
<dbReference type="EnsemblMetazoa" id="GAUT040563-RA">
    <property type="protein sequence ID" value="GAUT040563-PA"/>
    <property type="gene ID" value="GAUT040563"/>
</dbReference>
<accession>A0A1A9VLB5</accession>
<evidence type="ECO:0000313" key="2">
    <source>
        <dbReference type="EnsemblMetazoa" id="GAUT040563-PA"/>
    </source>
</evidence>
<evidence type="ECO:0000313" key="3">
    <source>
        <dbReference type="Proteomes" id="UP000078200"/>
    </source>
</evidence>
<protein>
    <submittedName>
        <fullName evidence="2">Uncharacterized protein</fullName>
    </submittedName>
</protein>
<keyword evidence="1" id="KW-0812">Transmembrane</keyword>
<proteinExistence type="predicted"/>
<dbReference type="AlphaFoldDB" id="A0A1A9VLB5"/>